<feature type="signal peptide" evidence="1">
    <location>
        <begin position="1"/>
        <end position="28"/>
    </location>
</feature>
<reference evidence="2 3" key="1">
    <citation type="submission" date="2016-10" db="EMBL/GenBank/DDBJ databases">
        <authorList>
            <person name="de Groot N.N."/>
        </authorList>
    </citation>
    <scope>NUCLEOTIDE SEQUENCE [LARGE SCALE GENOMIC DNA]</scope>
    <source>
        <strain evidence="2 3">DSM 44945</strain>
    </source>
</reference>
<accession>A0A1I2T204</accession>
<sequence length="80" mass="8728">MRRKAFSWMLILCLLISSGCSLFSSVKAADNSASTESDKEEVKQAATDVEGMLRKGPGKYAGDKYDEEKVKGSWTSCPTT</sequence>
<dbReference type="EMBL" id="FOOK01000054">
    <property type="protein sequence ID" value="SFG59135.1"/>
    <property type="molecule type" value="Genomic_DNA"/>
</dbReference>
<proteinExistence type="predicted"/>
<dbReference type="PROSITE" id="PS51257">
    <property type="entry name" value="PROKAR_LIPOPROTEIN"/>
    <property type="match status" value="1"/>
</dbReference>
<evidence type="ECO:0000313" key="3">
    <source>
        <dbReference type="Proteomes" id="UP000198661"/>
    </source>
</evidence>
<name>A0A1I2T204_9BACL</name>
<organism evidence="2 3">
    <name type="scientific">Planifilum fulgidum</name>
    <dbReference type="NCBI Taxonomy" id="201973"/>
    <lineage>
        <taxon>Bacteria</taxon>
        <taxon>Bacillati</taxon>
        <taxon>Bacillota</taxon>
        <taxon>Bacilli</taxon>
        <taxon>Bacillales</taxon>
        <taxon>Thermoactinomycetaceae</taxon>
        <taxon>Planifilum</taxon>
    </lineage>
</organism>
<dbReference type="Proteomes" id="UP000198661">
    <property type="component" value="Unassembled WGS sequence"/>
</dbReference>
<gene>
    <name evidence="2" type="ORF">SAMN04488025_1542</name>
</gene>
<protein>
    <submittedName>
        <fullName evidence="2">Uncharacterized protein</fullName>
    </submittedName>
</protein>
<keyword evidence="3" id="KW-1185">Reference proteome</keyword>
<keyword evidence="1" id="KW-0732">Signal</keyword>
<feature type="chain" id="PRO_5011693077" evidence="1">
    <location>
        <begin position="29"/>
        <end position="80"/>
    </location>
</feature>
<dbReference type="AlphaFoldDB" id="A0A1I2T204"/>
<evidence type="ECO:0000256" key="1">
    <source>
        <dbReference type="SAM" id="SignalP"/>
    </source>
</evidence>
<evidence type="ECO:0000313" key="2">
    <source>
        <dbReference type="EMBL" id="SFG59135.1"/>
    </source>
</evidence>